<gene>
    <name evidence="8" type="ORF">PGQ11_011825</name>
</gene>
<name>A0ABR2I0R8_9PEZI</name>
<comment type="subcellular location">
    <subcellularLocation>
        <location evidence="1">Nucleus</location>
    </subcellularLocation>
</comment>
<comment type="similarity">
    <text evidence="2">Belongs to the SAS10 family.</text>
</comment>
<evidence type="ECO:0000256" key="5">
    <source>
        <dbReference type="SAM" id="Coils"/>
    </source>
</evidence>
<dbReference type="Pfam" id="PF04000">
    <property type="entry name" value="Sas10_Utp3"/>
    <property type="match status" value="1"/>
</dbReference>
<feature type="region of interest" description="Disordered" evidence="6">
    <location>
        <begin position="1"/>
        <end position="126"/>
    </location>
</feature>
<evidence type="ECO:0000259" key="7">
    <source>
        <dbReference type="Pfam" id="PF09368"/>
    </source>
</evidence>
<feature type="domain" description="Sas10 C-terminal" evidence="7">
    <location>
        <begin position="533"/>
        <end position="608"/>
    </location>
</feature>
<protein>
    <submittedName>
        <fullName evidence="8">Sas10 C-terminal domain-containing protein</fullName>
    </submittedName>
</protein>
<keyword evidence="4" id="KW-0539">Nucleus</keyword>
<dbReference type="PANTHER" id="PTHR13237:SF8">
    <property type="entry name" value="SOMETHING ABOUT SILENCING PROTEIN 10"/>
    <property type="match status" value="1"/>
</dbReference>
<organism evidence="8 9">
    <name type="scientific">Apiospora arundinis</name>
    <dbReference type="NCBI Taxonomy" id="335852"/>
    <lineage>
        <taxon>Eukaryota</taxon>
        <taxon>Fungi</taxon>
        <taxon>Dikarya</taxon>
        <taxon>Ascomycota</taxon>
        <taxon>Pezizomycotina</taxon>
        <taxon>Sordariomycetes</taxon>
        <taxon>Xylariomycetidae</taxon>
        <taxon>Amphisphaeriales</taxon>
        <taxon>Apiosporaceae</taxon>
        <taxon>Apiospora</taxon>
    </lineage>
</organism>
<evidence type="ECO:0000256" key="2">
    <source>
        <dbReference type="ARBA" id="ARBA00010979"/>
    </source>
</evidence>
<keyword evidence="3" id="KW-0597">Phosphoprotein</keyword>
<evidence type="ECO:0000313" key="8">
    <source>
        <dbReference type="EMBL" id="KAK8855913.1"/>
    </source>
</evidence>
<feature type="compositionally biased region" description="Polar residues" evidence="6">
    <location>
        <begin position="414"/>
        <end position="427"/>
    </location>
</feature>
<feature type="region of interest" description="Disordered" evidence="6">
    <location>
        <begin position="374"/>
        <end position="481"/>
    </location>
</feature>
<accession>A0ABR2I0R8</accession>
<reference evidence="8 9" key="1">
    <citation type="journal article" date="2024" name="IMA Fungus">
        <title>Apiospora arundinis, a panoply of carbohydrate-active enzymes and secondary metabolites.</title>
        <authorList>
            <person name="Sorensen T."/>
            <person name="Petersen C."/>
            <person name="Muurmann A.T."/>
            <person name="Christiansen J.V."/>
            <person name="Brundto M.L."/>
            <person name="Overgaard C.K."/>
            <person name="Boysen A.T."/>
            <person name="Wollenberg R.D."/>
            <person name="Larsen T.O."/>
            <person name="Sorensen J.L."/>
            <person name="Nielsen K.L."/>
            <person name="Sondergaard T.E."/>
        </authorList>
    </citation>
    <scope>NUCLEOTIDE SEQUENCE [LARGE SCALE GENOMIC DNA]</scope>
    <source>
        <strain evidence="8 9">AAU 773</strain>
    </source>
</reference>
<dbReference type="PANTHER" id="PTHR13237">
    <property type="entry name" value="SOMETHING ABOUT SILENCING PROTEIN 10-RELATED"/>
    <property type="match status" value="1"/>
</dbReference>
<evidence type="ECO:0000256" key="6">
    <source>
        <dbReference type="SAM" id="MobiDB-lite"/>
    </source>
</evidence>
<dbReference type="EMBL" id="JAPCWZ010000007">
    <property type="protein sequence ID" value="KAK8855913.1"/>
    <property type="molecule type" value="Genomic_DNA"/>
</dbReference>
<proteinExistence type="inferred from homology"/>
<feature type="coiled-coil region" evidence="5">
    <location>
        <begin position="128"/>
        <end position="164"/>
    </location>
</feature>
<dbReference type="InterPro" id="IPR007146">
    <property type="entry name" value="Sas10/Utp3/C1D"/>
</dbReference>
<evidence type="ECO:0000256" key="3">
    <source>
        <dbReference type="ARBA" id="ARBA00022553"/>
    </source>
</evidence>
<feature type="compositionally biased region" description="Basic and acidic residues" evidence="6">
    <location>
        <begin position="439"/>
        <end position="450"/>
    </location>
</feature>
<feature type="compositionally biased region" description="Basic and acidic residues" evidence="6">
    <location>
        <begin position="15"/>
        <end position="28"/>
    </location>
</feature>
<sequence>MARKRKASAPSGPKGPKELDPKDARINLEDLSESESWQGQDEITFDEAPSKKQKRQQEEEEFFEESDDALDYGEEEDSETDEETAELARLAKRMAKKGKKSKKTAEEKEQDDEDLEGWGTSKKDYYGADQIDAETEALEEEAEAKRLQKKKRAKMTESDFLESEWLTAKDDEDQEEKDVVTEVLGDMEIPEDMSEHDRLRLLQSRYPELEPLAEELLALQPQLDQLRKEAEGQAARSLPVVKYRICGSYVATLGMYFALLTSPVRDSEGSSKPLDPTELRDHEVMTFLLETREAWQNVKDLKLSKAASGIASIPSPPEEDAMVLDSAGDEVAQKAVKKEKKKSKKEKREAKAIEDSLADLDALITAKPKKAKKVKAVEVAAANDDDDRSDFGDEEALGDAEAQEKAKRKKSLRFYTSQIVQKAQNRANRSRMAGGDDDVPIKERLRDRQARLNAEAIKRGTQRSKLGTNLGEEDSDDEDKAVAGAVRKDQDEEYYDMIAAKGNQNKAEKAARKEALAAAGLADKVVEKEVIGEDGRRLITYQIEKNKGLTPHRKKDVRNPRLKKRLKYAKAQKKLKSMKATYSGGESRGGYGGEATGIKGNLIKSTKL</sequence>
<feature type="compositionally biased region" description="Basic residues" evidence="6">
    <location>
        <begin position="90"/>
        <end position="102"/>
    </location>
</feature>
<feature type="compositionally biased region" description="Acidic residues" evidence="6">
    <location>
        <begin position="383"/>
        <end position="398"/>
    </location>
</feature>
<dbReference type="Pfam" id="PF09368">
    <property type="entry name" value="Sas10"/>
    <property type="match status" value="1"/>
</dbReference>
<comment type="caution">
    <text evidence="8">The sequence shown here is derived from an EMBL/GenBank/DDBJ whole genome shotgun (WGS) entry which is preliminary data.</text>
</comment>
<keyword evidence="9" id="KW-1185">Reference proteome</keyword>
<evidence type="ECO:0000313" key="9">
    <source>
        <dbReference type="Proteomes" id="UP001390339"/>
    </source>
</evidence>
<feature type="compositionally biased region" description="Acidic residues" evidence="6">
    <location>
        <begin position="58"/>
        <end position="85"/>
    </location>
</feature>
<dbReference type="Proteomes" id="UP001390339">
    <property type="component" value="Unassembled WGS sequence"/>
</dbReference>
<keyword evidence="5" id="KW-0175">Coiled coil</keyword>
<dbReference type="InterPro" id="IPR018972">
    <property type="entry name" value="Sas10_C_dom"/>
</dbReference>
<evidence type="ECO:0000256" key="4">
    <source>
        <dbReference type="ARBA" id="ARBA00023242"/>
    </source>
</evidence>
<evidence type="ECO:0000256" key="1">
    <source>
        <dbReference type="ARBA" id="ARBA00004123"/>
    </source>
</evidence>